<dbReference type="EMBL" id="LXEQ01000001">
    <property type="protein sequence ID" value="OAT33529.1"/>
    <property type="molecule type" value="Genomic_DNA"/>
</dbReference>
<accession>A0ABX2WEI0</accession>
<proteinExistence type="predicted"/>
<evidence type="ECO:0000313" key="1">
    <source>
        <dbReference type="EMBL" id="OAT33529.1"/>
    </source>
</evidence>
<dbReference type="Proteomes" id="UP000078407">
    <property type="component" value="Unassembled WGS sequence"/>
</dbReference>
<protein>
    <submittedName>
        <fullName evidence="1">Uncharacterized protein</fullName>
    </submittedName>
</protein>
<comment type="caution">
    <text evidence="1">The sequence shown here is derived from an EMBL/GenBank/DDBJ whole genome shotgun (WGS) entry which is preliminary data.</text>
</comment>
<reference evidence="1 2" key="1">
    <citation type="submission" date="2016-04" db="EMBL/GenBank/DDBJ databases">
        <title>ATOL: Assembling a taxonomically balanced genome-scale reconstruction of the evolutionary history of the Enterobacteriaceae.</title>
        <authorList>
            <person name="Plunkett G.III."/>
            <person name="Neeno-Eckwall E.C."/>
            <person name="Glasner J.D."/>
            <person name="Perna N.T."/>
        </authorList>
    </citation>
    <scope>NUCLEOTIDE SEQUENCE [LARGE SCALE GENOMIC DNA]</scope>
    <source>
        <strain evidence="1 2">ATCC 51602</strain>
    </source>
</reference>
<name>A0ABX2WEI0_9ENTR</name>
<gene>
    <name evidence="1" type="ORF">M976_00277</name>
</gene>
<evidence type="ECO:0000313" key="2">
    <source>
        <dbReference type="Proteomes" id="UP000078407"/>
    </source>
</evidence>
<organism evidence="1 2">
    <name type="scientific">Buttiauxella ferragutiae ATCC 51602</name>
    <dbReference type="NCBI Taxonomy" id="1354252"/>
    <lineage>
        <taxon>Bacteria</taxon>
        <taxon>Pseudomonadati</taxon>
        <taxon>Pseudomonadota</taxon>
        <taxon>Gammaproteobacteria</taxon>
        <taxon>Enterobacterales</taxon>
        <taxon>Enterobacteriaceae</taxon>
        <taxon>Buttiauxella</taxon>
    </lineage>
</organism>
<keyword evidence="2" id="KW-1185">Reference proteome</keyword>
<sequence length="40" mass="4625">MSASGQHQHKSYMASPQLEIKHNQVFIHEPGSQRQLSFFL</sequence>